<feature type="transmembrane region" description="Helical" evidence="2">
    <location>
        <begin position="18"/>
        <end position="40"/>
    </location>
</feature>
<reference evidence="3 4" key="1">
    <citation type="submission" date="2024-01" db="EMBL/GenBank/DDBJ databases">
        <title>A draft genome for the cacao thread blight pathogen Marasmiellus scandens.</title>
        <authorList>
            <person name="Baruah I.K."/>
            <person name="Leung J."/>
            <person name="Bukari Y."/>
            <person name="Amoako-Attah I."/>
            <person name="Meinhardt L.W."/>
            <person name="Bailey B.A."/>
            <person name="Cohen S.P."/>
        </authorList>
    </citation>
    <scope>NUCLEOTIDE SEQUENCE [LARGE SCALE GENOMIC DNA]</scope>
    <source>
        <strain evidence="3 4">GH-19</strain>
    </source>
</reference>
<evidence type="ECO:0000256" key="1">
    <source>
        <dbReference type="SAM" id="MobiDB-lite"/>
    </source>
</evidence>
<dbReference type="Proteomes" id="UP001498398">
    <property type="component" value="Unassembled WGS sequence"/>
</dbReference>
<evidence type="ECO:0000256" key="2">
    <source>
        <dbReference type="SAM" id="Phobius"/>
    </source>
</evidence>
<organism evidence="3 4">
    <name type="scientific">Marasmiellus scandens</name>
    <dbReference type="NCBI Taxonomy" id="2682957"/>
    <lineage>
        <taxon>Eukaryota</taxon>
        <taxon>Fungi</taxon>
        <taxon>Dikarya</taxon>
        <taxon>Basidiomycota</taxon>
        <taxon>Agaricomycotina</taxon>
        <taxon>Agaricomycetes</taxon>
        <taxon>Agaricomycetidae</taxon>
        <taxon>Agaricales</taxon>
        <taxon>Marasmiineae</taxon>
        <taxon>Omphalotaceae</taxon>
        <taxon>Marasmiellus</taxon>
    </lineage>
</organism>
<keyword evidence="2" id="KW-1133">Transmembrane helix</keyword>
<feature type="transmembrane region" description="Helical" evidence="2">
    <location>
        <begin position="52"/>
        <end position="77"/>
    </location>
</feature>
<sequence length="393" mass="43429">MAYTAQTYRGIVYDFQGLAIASALLSMLTLGPFVLISILRNNAYFNMNIVEIPIIGLLWTLWFALSILSAEWASLWYPEGCPSRANAITKTFCLELLAIQGVAFIIWILFLKYIVAMVTLCVVGRFRGHSVWLVAVDIPAYLKSRSIGQPVLQDTKHQANTPVVAAANENQYQEPNVYSPNLELQQPQVSLQQTPLPMSVSYTRQYNTQPLQPLSFPQPQLHSPQSYSYPSPSSNPGVRSTSDSLQQESSRFQQPGIYAQHRDSHIHSPSLASSQLQPLSEQRLSQQYPPLPSPYEHEENVKQHQSWRSSSGSRVHRKLPQIPGPELQVVPQYTGGGDGRVVSSGNEKDAQRWSTWGNGSVSTGGLYSSSISPVVSTSQGSSDPRSDGATPQL</sequence>
<gene>
    <name evidence="3" type="ORF">VKT23_008615</name>
</gene>
<protein>
    <recommendedName>
        <fullName evidence="5">MARVEL domain-containing protein</fullName>
    </recommendedName>
</protein>
<evidence type="ECO:0000313" key="3">
    <source>
        <dbReference type="EMBL" id="KAK7461437.1"/>
    </source>
</evidence>
<feature type="compositionally biased region" description="Polar residues" evidence="1">
    <location>
        <begin position="237"/>
        <end position="253"/>
    </location>
</feature>
<feature type="transmembrane region" description="Helical" evidence="2">
    <location>
        <begin position="97"/>
        <end position="123"/>
    </location>
</feature>
<keyword evidence="2" id="KW-0812">Transmembrane</keyword>
<feature type="compositionally biased region" description="Low complexity" evidence="1">
    <location>
        <begin position="368"/>
        <end position="382"/>
    </location>
</feature>
<proteinExistence type="predicted"/>
<feature type="compositionally biased region" description="Polar residues" evidence="1">
    <location>
        <begin position="303"/>
        <end position="313"/>
    </location>
</feature>
<feature type="compositionally biased region" description="Low complexity" evidence="1">
    <location>
        <begin position="268"/>
        <end position="280"/>
    </location>
</feature>
<comment type="caution">
    <text evidence="3">The sequence shown here is derived from an EMBL/GenBank/DDBJ whole genome shotgun (WGS) entry which is preliminary data.</text>
</comment>
<feature type="compositionally biased region" description="Low complexity" evidence="1">
    <location>
        <begin position="211"/>
        <end position="236"/>
    </location>
</feature>
<dbReference type="EMBL" id="JBANRG010000013">
    <property type="protein sequence ID" value="KAK7461437.1"/>
    <property type="molecule type" value="Genomic_DNA"/>
</dbReference>
<evidence type="ECO:0008006" key="5">
    <source>
        <dbReference type="Google" id="ProtNLM"/>
    </source>
</evidence>
<keyword evidence="4" id="KW-1185">Reference proteome</keyword>
<keyword evidence="2" id="KW-0472">Membrane</keyword>
<name>A0ABR1JHS1_9AGAR</name>
<accession>A0ABR1JHS1</accession>
<evidence type="ECO:0000313" key="4">
    <source>
        <dbReference type="Proteomes" id="UP001498398"/>
    </source>
</evidence>
<feature type="compositionally biased region" description="Polar residues" evidence="1">
    <location>
        <begin position="352"/>
        <end position="367"/>
    </location>
</feature>
<feature type="region of interest" description="Disordered" evidence="1">
    <location>
        <begin position="211"/>
        <end position="393"/>
    </location>
</feature>